<dbReference type="GO" id="GO:0016020">
    <property type="term" value="C:membrane"/>
    <property type="evidence" value="ECO:0007669"/>
    <property type="project" value="UniProtKB-SubCell"/>
</dbReference>
<evidence type="ECO:0000256" key="3">
    <source>
        <dbReference type="ARBA" id="ARBA00007931"/>
    </source>
</evidence>
<evidence type="ECO:0000256" key="6">
    <source>
        <dbReference type="ARBA" id="ARBA00022801"/>
    </source>
</evidence>
<dbReference type="EMBL" id="AMFJ01036044">
    <property type="protein sequence ID" value="EKD25524.1"/>
    <property type="molecule type" value="Genomic_DNA"/>
</dbReference>
<evidence type="ECO:0000256" key="7">
    <source>
        <dbReference type="ARBA" id="ARBA00022833"/>
    </source>
</evidence>
<reference evidence="13" key="1">
    <citation type="journal article" date="2012" name="Science">
        <title>Fermentation, hydrogen, and sulfur metabolism in multiple uncultivated bacterial phyla.</title>
        <authorList>
            <person name="Wrighton K.C."/>
            <person name="Thomas B.C."/>
            <person name="Sharon I."/>
            <person name="Miller C.S."/>
            <person name="Castelle C.J."/>
            <person name="VerBerkmoes N.C."/>
            <person name="Wilkins M.J."/>
            <person name="Hettich R.L."/>
            <person name="Lipton M.S."/>
            <person name="Williams K.H."/>
            <person name="Long P.E."/>
            <person name="Banfield J.F."/>
        </authorList>
    </citation>
    <scope>NUCLEOTIDE SEQUENCE [LARGE SCALE GENOMIC DNA]</scope>
</reference>
<gene>
    <name evidence="13" type="ORF">ACD_80C00037G0001</name>
</gene>
<dbReference type="InterPro" id="IPR008915">
    <property type="entry name" value="Peptidase_M50"/>
</dbReference>
<dbReference type="CDD" id="cd06163">
    <property type="entry name" value="S2P-M50_PDZ_RseP-like"/>
    <property type="match status" value="1"/>
</dbReference>
<feature type="domain" description="Peptidase M50" evidence="12">
    <location>
        <begin position="6"/>
        <end position="374"/>
    </location>
</feature>
<feature type="transmembrane region" description="Helical" evidence="11">
    <location>
        <begin position="364"/>
        <end position="383"/>
    </location>
</feature>
<comment type="cofactor">
    <cofactor evidence="1">
        <name>Zn(2+)</name>
        <dbReference type="ChEBI" id="CHEBI:29105"/>
    </cofactor>
</comment>
<organism evidence="13">
    <name type="scientific">uncultured bacterium</name>
    <name type="common">gcode 4</name>
    <dbReference type="NCBI Taxonomy" id="1234023"/>
    <lineage>
        <taxon>Bacteria</taxon>
        <taxon>environmental samples</taxon>
    </lineage>
</organism>
<name>K1YJJ1_9BACT</name>
<evidence type="ECO:0000256" key="2">
    <source>
        <dbReference type="ARBA" id="ARBA00004141"/>
    </source>
</evidence>
<keyword evidence="6" id="KW-0378">Hydrolase</keyword>
<comment type="similarity">
    <text evidence="3">Belongs to the peptidase M50B family.</text>
</comment>
<evidence type="ECO:0000256" key="5">
    <source>
        <dbReference type="ARBA" id="ARBA00022692"/>
    </source>
</evidence>
<protein>
    <recommendedName>
        <fullName evidence="12">Peptidase M50 domain-containing protein</fullName>
    </recommendedName>
</protein>
<accession>K1YJJ1</accession>
<dbReference type="AlphaFoldDB" id="K1YJJ1"/>
<proteinExistence type="inferred from homology"/>
<evidence type="ECO:0000256" key="8">
    <source>
        <dbReference type="ARBA" id="ARBA00022989"/>
    </source>
</evidence>
<evidence type="ECO:0000256" key="9">
    <source>
        <dbReference type="ARBA" id="ARBA00023049"/>
    </source>
</evidence>
<evidence type="ECO:0000259" key="12">
    <source>
        <dbReference type="Pfam" id="PF02163"/>
    </source>
</evidence>
<comment type="caution">
    <text evidence="13">The sequence shown here is derived from an EMBL/GenBank/DDBJ whole genome shotgun (WGS) entry which is preliminary data.</text>
</comment>
<keyword evidence="7" id="KW-0862">Zinc</keyword>
<evidence type="ECO:0000256" key="10">
    <source>
        <dbReference type="ARBA" id="ARBA00023136"/>
    </source>
</evidence>
<evidence type="ECO:0000313" key="13">
    <source>
        <dbReference type="EMBL" id="EKD25524.1"/>
    </source>
</evidence>
<evidence type="ECO:0000256" key="4">
    <source>
        <dbReference type="ARBA" id="ARBA00022670"/>
    </source>
</evidence>
<dbReference type="InterPro" id="IPR004387">
    <property type="entry name" value="Pept_M50_Zn"/>
</dbReference>
<dbReference type="PANTHER" id="PTHR42837">
    <property type="entry name" value="REGULATOR OF SIGMA-E PROTEASE RSEP"/>
    <property type="match status" value="1"/>
</dbReference>
<keyword evidence="4" id="KW-0645">Protease</keyword>
<keyword evidence="10 11" id="KW-0472">Membrane</keyword>
<feature type="transmembrane region" description="Helical" evidence="11">
    <location>
        <begin position="94"/>
        <end position="116"/>
    </location>
</feature>
<dbReference type="GO" id="GO:0006508">
    <property type="term" value="P:proteolysis"/>
    <property type="evidence" value="ECO:0007669"/>
    <property type="project" value="UniProtKB-KW"/>
</dbReference>
<dbReference type="PANTHER" id="PTHR42837:SF2">
    <property type="entry name" value="MEMBRANE METALLOPROTEASE ARASP2, CHLOROPLASTIC-RELATED"/>
    <property type="match status" value="1"/>
</dbReference>
<keyword evidence="5 11" id="KW-0812">Transmembrane</keyword>
<evidence type="ECO:0000256" key="1">
    <source>
        <dbReference type="ARBA" id="ARBA00001947"/>
    </source>
</evidence>
<sequence>MWLVIGILMFMSLVLIHELWHFISAKRNGVKVLEFGIGIPPKVCRLRKDKSGTVYTLNLLPLGGFVRLKGEDPRDEQDFNAKDSFIKAKLRNKILILVAGVGMNLILAWVIFTAIFTMGTQPISILPENALSSHQNSYLMPTVNFLRKQGFISGELVSTPAKIERVSADLLGQEMWLLSWDTILSINEEPVDVWNIGNVLKKNIDKDISILFMRDKKKTVSKSHCPADSCILGLTFYAEALDLKPIKFPLYIAMWVAVKEIKAQTVLTFSALGTLGADLLSFNGTRIKLSLNKLTGPAGAIKFWESLLTVGWRKLYLGFAGMISLALAIFNVLPIPALDGGRLLGVLIQGIGKLKPEKYFNVEWYINLVFFIALMALWIYILLKDLVHFRDIKIPFLG</sequence>
<feature type="transmembrane region" description="Helical" evidence="11">
    <location>
        <begin position="315"/>
        <end position="337"/>
    </location>
</feature>
<evidence type="ECO:0000256" key="11">
    <source>
        <dbReference type="SAM" id="Phobius"/>
    </source>
</evidence>
<dbReference type="Pfam" id="PF02163">
    <property type="entry name" value="Peptidase_M50"/>
    <property type="match status" value="1"/>
</dbReference>
<dbReference type="GO" id="GO:0004222">
    <property type="term" value="F:metalloendopeptidase activity"/>
    <property type="evidence" value="ECO:0007669"/>
    <property type="project" value="InterPro"/>
</dbReference>
<comment type="subcellular location">
    <subcellularLocation>
        <location evidence="2">Membrane</location>
        <topology evidence="2">Multi-pass membrane protein</topology>
    </subcellularLocation>
</comment>
<keyword evidence="9" id="KW-0482">Metalloprotease</keyword>
<keyword evidence="8 11" id="KW-1133">Transmembrane helix</keyword>